<evidence type="ECO:0000313" key="3">
    <source>
        <dbReference type="Proteomes" id="UP001218218"/>
    </source>
</evidence>
<evidence type="ECO:0000256" key="1">
    <source>
        <dbReference type="SAM" id="MobiDB-lite"/>
    </source>
</evidence>
<keyword evidence="3" id="KW-1185">Reference proteome</keyword>
<sequence length="249" mass="26963">MPPPSLLDTSCPLNDSQAPMHATPDPRPRHVRCTINAPPYDCVLAALVTRLGLRCGYERVWLHLPSSFTPCLASPAFAHPSLLPFFALRAIPSPRASHLRPRSLLLSPPSPSRPAAAAPCQPHAQSHIGPARPTALTFTHTHARADAACSRPGIVLRSFGITADKCDVKPTLHTPPASCSRSPLLFPLLSYLPHLSLSSRMLHAPLNLPSLAPYTSPLPQSFPRIRPRTPHVAAGHTLHPAHRPLPRRP</sequence>
<feature type="compositionally biased region" description="Polar residues" evidence="1">
    <location>
        <begin position="7"/>
        <end position="17"/>
    </location>
</feature>
<gene>
    <name evidence="2" type="ORF">DFH08DRAFT_242692</name>
</gene>
<organism evidence="2 3">
    <name type="scientific">Mycena albidolilacea</name>
    <dbReference type="NCBI Taxonomy" id="1033008"/>
    <lineage>
        <taxon>Eukaryota</taxon>
        <taxon>Fungi</taxon>
        <taxon>Dikarya</taxon>
        <taxon>Basidiomycota</taxon>
        <taxon>Agaricomycotina</taxon>
        <taxon>Agaricomycetes</taxon>
        <taxon>Agaricomycetidae</taxon>
        <taxon>Agaricales</taxon>
        <taxon>Marasmiineae</taxon>
        <taxon>Mycenaceae</taxon>
        <taxon>Mycena</taxon>
    </lineage>
</organism>
<dbReference type="EMBL" id="JARIHO010000026">
    <property type="protein sequence ID" value="KAJ7340561.1"/>
    <property type="molecule type" value="Genomic_DNA"/>
</dbReference>
<dbReference type="AlphaFoldDB" id="A0AAD6ZVX0"/>
<dbReference type="Proteomes" id="UP001218218">
    <property type="component" value="Unassembled WGS sequence"/>
</dbReference>
<reference evidence="2" key="1">
    <citation type="submission" date="2023-03" db="EMBL/GenBank/DDBJ databases">
        <title>Massive genome expansion in bonnet fungi (Mycena s.s.) driven by repeated elements and novel gene families across ecological guilds.</title>
        <authorList>
            <consortium name="Lawrence Berkeley National Laboratory"/>
            <person name="Harder C.B."/>
            <person name="Miyauchi S."/>
            <person name="Viragh M."/>
            <person name="Kuo A."/>
            <person name="Thoen E."/>
            <person name="Andreopoulos B."/>
            <person name="Lu D."/>
            <person name="Skrede I."/>
            <person name="Drula E."/>
            <person name="Henrissat B."/>
            <person name="Morin E."/>
            <person name="Kohler A."/>
            <person name="Barry K."/>
            <person name="LaButti K."/>
            <person name="Morin E."/>
            <person name="Salamov A."/>
            <person name="Lipzen A."/>
            <person name="Mereny Z."/>
            <person name="Hegedus B."/>
            <person name="Baldrian P."/>
            <person name="Stursova M."/>
            <person name="Weitz H."/>
            <person name="Taylor A."/>
            <person name="Grigoriev I.V."/>
            <person name="Nagy L.G."/>
            <person name="Martin F."/>
            <person name="Kauserud H."/>
        </authorList>
    </citation>
    <scope>NUCLEOTIDE SEQUENCE</scope>
    <source>
        <strain evidence="2">CBHHK002</strain>
    </source>
</reference>
<proteinExistence type="predicted"/>
<comment type="caution">
    <text evidence="2">The sequence shown here is derived from an EMBL/GenBank/DDBJ whole genome shotgun (WGS) entry which is preliminary data.</text>
</comment>
<evidence type="ECO:0000313" key="2">
    <source>
        <dbReference type="EMBL" id="KAJ7340561.1"/>
    </source>
</evidence>
<protein>
    <submittedName>
        <fullName evidence="2">Uncharacterized protein</fullName>
    </submittedName>
</protein>
<accession>A0AAD6ZVX0</accession>
<feature type="region of interest" description="Disordered" evidence="1">
    <location>
        <begin position="1"/>
        <end position="27"/>
    </location>
</feature>
<name>A0AAD6ZVX0_9AGAR</name>